<accession>A0ABP6S106</accession>
<comment type="caution">
    <text evidence="1">The sequence shown here is derived from an EMBL/GenBank/DDBJ whole genome shotgun (WGS) entry which is preliminary data.</text>
</comment>
<dbReference type="RefSeq" id="WP_344931132.1">
    <property type="nucleotide sequence ID" value="NZ_BAAAYK010000038.1"/>
</dbReference>
<dbReference type="EMBL" id="BAAAYK010000038">
    <property type="protein sequence ID" value="GAA3365069.1"/>
    <property type="molecule type" value="Genomic_DNA"/>
</dbReference>
<evidence type="ECO:0000313" key="2">
    <source>
        <dbReference type="Proteomes" id="UP001500483"/>
    </source>
</evidence>
<protein>
    <recommendedName>
        <fullName evidence="3">Zinc-finger</fullName>
    </recommendedName>
</protein>
<reference evidence="2" key="1">
    <citation type="journal article" date="2019" name="Int. J. Syst. Evol. Microbiol.">
        <title>The Global Catalogue of Microorganisms (GCM) 10K type strain sequencing project: providing services to taxonomists for standard genome sequencing and annotation.</title>
        <authorList>
            <consortium name="The Broad Institute Genomics Platform"/>
            <consortium name="The Broad Institute Genome Sequencing Center for Infectious Disease"/>
            <person name="Wu L."/>
            <person name="Ma J."/>
        </authorList>
    </citation>
    <scope>NUCLEOTIDE SEQUENCE [LARGE SCALE GENOMIC DNA]</scope>
    <source>
        <strain evidence="2">JCM 9687</strain>
    </source>
</reference>
<sequence length="73" mass="8374">MPAQHGLTYVWRPVPAGRHAFAASALDADPRWPVTSYCGVEAAATELHDRTEHEWVRQGTCMDCWRVLARRRR</sequence>
<organism evidence="1 2">
    <name type="scientific">Saccharopolyspora gregorii</name>
    <dbReference type="NCBI Taxonomy" id="33914"/>
    <lineage>
        <taxon>Bacteria</taxon>
        <taxon>Bacillati</taxon>
        <taxon>Actinomycetota</taxon>
        <taxon>Actinomycetes</taxon>
        <taxon>Pseudonocardiales</taxon>
        <taxon>Pseudonocardiaceae</taxon>
        <taxon>Saccharopolyspora</taxon>
    </lineage>
</organism>
<gene>
    <name evidence="1" type="ORF">GCM10020366_63520</name>
</gene>
<keyword evidence="2" id="KW-1185">Reference proteome</keyword>
<dbReference type="Proteomes" id="UP001500483">
    <property type="component" value="Unassembled WGS sequence"/>
</dbReference>
<name>A0ABP6S106_9PSEU</name>
<evidence type="ECO:0008006" key="3">
    <source>
        <dbReference type="Google" id="ProtNLM"/>
    </source>
</evidence>
<proteinExistence type="predicted"/>
<evidence type="ECO:0000313" key="1">
    <source>
        <dbReference type="EMBL" id="GAA3365069.1"/>
    </source>
</evidence>